<protein>
    <submittedName>
        <fullName evidence="2">ABC transporter permease</fullName>
    </submittedName>
</protein>
<feature type="transmembrane region" description="Helical" evidence="1">
    <location>
        <begin position="104"/>
        <end position="129"/>
    </location>
</feature>
<organism evidence="2 3">
    <name type="scientific">Actinomadura soli</name>
    <dbReference type="NCBI Taxonomy" id="2508997"/>
    <lineage>
        <taxon>Bacteria</taxon>
        <taxon>Bacillati</taxon>
        <taxon>Actinomycetota</taxon>
        <taxon>Actinomycetes</taxon>
        <taxon>Streptosporangiales</taxon>
        <taxon>Thermomonosporaceae</taxon>
        <taxon>Actinomadura</taxon>
    </lineage>
</organism>
<proteinExistence type="predicted"/>
<keyword evidence="3" id="KW-1185">Reference proteome</keyword>
<name>A0A5C4J985_9ACTN</name>
<evidence type="ECO:0000313" key="3">
    <source>
        <dbReference type="Proteomes" id="UP000309174"/>
    </source>
</evidence>
<keyword evidence="1" id="KW-0812">Transmembrane</keyword>
<dbReference type="GO" id="GO:0140359">
    <property type="term" value="F:ABC-type transporter activity"/>
    <property type="evidence" value="ECO:0007669"/>
    <property type="project" value="InterPro"/>
</dbReference>
<dbReference type="GO" id="GO:0005886">
    <property type="term" value="C:plasma membrane"/>
    <property type="evidence" value="ECO:0007669"/>
    <property type="project" value="UniProtKB-SubCell"/>
</dbReference>
<keyword evidence="1" id="KW-0472">Membrane</keyword>
<comment type="caution">
    <text evidence="2">The sequence shown here is derived from an EMBL/GenBank/DDBJ whole genome shotgun (WGS) entry which is preliminary data.</text>
</comment>
<dbReference type="OrthoDB" id="3432393at2"/>
<gene>
    <name evidence="2" type="ORF">ETD83_24090</name>
</gene>
<dbReference type="Proteomes" id="UP000309174">
    <property type="component" value="Unassembled WGS sequence"/>
</dbReference>
<dbReference type="RefSeq" id="WP_138647425.1">
    <property type="nucleotide sequence ID" value="NZ_VCKW01000133.1"/>
</dbReference>
<feature type="transmembrane region" description="Helical" evidence="1">
    <location>
        <begin position="149"/>
        <end position="167"/>
    </location>
</feature>
<evidence type="ECO:0000256" key="1">
    <source>
        <dbReference type="SAM" id="Phobius"/>
    </source>
</evidence>
<reference evidence="2 3" key="1">
    <citation type="submission" date="2019-05" db="EMBL/GenBank/DDBJ databases">
        <title>Draft genome sequence of Actinomadura sp. 14C53.</title>
        <authorList>
            <person name="Saricaoglu S."/>
            <person name="Isik K."/>
        </authorList>
    </citation>
    <scope>NUCLEOTIDE SEQUENCE [LARGE SCALE GENOMIC DNA]</scope>
    <source>
        <strain evidence="2 3">14C53</strain>
    </source>
</reference>
<sequence length="250" mass="26104">MRGALAAEWTKLWTLRSTWWGLAGAVLLMVLLCLLMAQVTVSNNTDERVQEHPGVVSVSDIAIGSLDMVQFVVLALAILMITGEYATGSIHATLQWVPSRGRMLAAKAAVAAAVIFPSGVLLGLVGTAVAYPVLGKWGRLNAGDVIHDALMTGVYLAALSVLILGVGAMLRSTAATLTTAFLLIMVLPVMLANSRSELLMDVANGMPSKAGGYLLNANGPYPAAVALAILAAWTAAAMWGGVTVLRHRDA</sequence>
<feature type="transmembrane region" description="Helical" evidence="1">
    <location>
        <begin position="174"/>
        <end position="192"/>
    </location>
</feature>
<keyword evidence="1" id="KW-1133">Transmembrane helix</keyword>
<dbReference type="EMBL" id="VCKW01000133">
    <property type="protein sequence ID" value="TMQ94235.1"/>
    <property type="molecule type" value="Genomic_DNA"/>
</dbReference>
<feature type="transmembrane region" description="Helical" evidence="1">
    <location>
        <begin position="61"/>
        <end position="83"/>
    </location>
</feature>
<dbReference type="AlphaFoldDB" id="A0A5C4J985"/>
<accession>A0A5C4J985</accession>
<feature type="transmembrane region" description="Helical" evidence="1">
    <location>
        <begin position="223"/>
        <end position="245"/>
    </location>
</feature>
<evidence type="ECO:0000313" key="2">
    <source>
        <dbReference type="EMBL" id="TMQ94235.1"/>
    </source>
</evidence>
<feature type="transmembrane region" description="Helical" evidence="1">
    <location>
        <begin position="20"/>
        <end position="41"/>
    </location>
</feature>